<feature type="region of interest" description="Disordered" evidence="1">
    <location>
        <begin position="290"/>
        <end position="322"/>
    </location>
</feature>
<evidence type="ECO:0000256" key="1">
    <source>
        <dbReference type="SAM" id="MobiDB-lite"/>
    </source>
</evidence>
<dbReference type="InterPro" id="IPR021858">
    <property type="entry name" value="Fun_TF"/>
</dbReference>
<sequence>MNSRRGELIRRHTRHLSRNNSYGDPNTDDDSENSRCPSPLLTVEAGYRVDPFMRYPVARVTRGVRFMADYYIQIWAPQQAQASSVQNGRNALLALILPLAFQNSMLFEATIAMTRAAWVLRRGTEPFADKMLLRHRGTAMKELRDVLVAPHPPSQDLVLLTMSTFLTLNYMIDDVESFEVHLRALESMLATTTGDGDVRNFVQGRALAFGVMASFLRAHQPSYASRINEKGHRISTLTYPGHPFSPDLCAVIARLPEGFAEVALSRCVAIEIISFLARLTELITWIATREGPADQSTTPPPPPPATDESPASAPGPTPTRPDMTIQRAIYDLQCLSALPLTPPEGQMVRALLAFCLHLYNQTSFHIPLARPLRPVLEAFNENTELPRPPWLQRCLYWCAVVVASAWDTQMDASPERHVVLDRLAARLPEARCWADTEDLMRKFLWLDRLADEWEVCWRAAAFRSRRQRRGASQIASAFALGDREDAGGVADAFVG</sequence>
<reference evidence="3" key="1">
    <citation type="submission" date="2015-07" db="EMBL/GenBank/DDBJ databases">
        <authorList>
            <person name="Teixeira M.M."/>
            <person name="Souza R.C."/>
            <person name="Almeida L.G."/>
            <person name="Vicente V.A."/>
            <person name="de Hoog S."/>
            <person name="Bocca A.L."/>
            <person name="de Almeida S.R."/>
            <person name="Vasconcelos A.T."/>
            <person name="Felipe M.S."/>
        </authorList>
    </citation>
    <scope>NUCLEOTIDE SEQUENCE [LARGE SCALE GENOMIC DNA]</scope>
    <source>
        <strain evidence="3">KSF</strain>
    </source>
</reference>
<proteinExistence type="predicted"/>
<protein>
    <submittedName>
        <fullName evidence="2">Uncharacterized protein</fullName>
    </submittedName>
</protein>
<organism evidence="2 3">
    <name type="scientific">Cladophialophora carrionii</name>
    <dbReference type="NCBI Taxonomy" id="86049"/>
    <lineage>
        <taxon>Eukaryota</taxon>
        <taxon>Fungi</taxon>
        <taxon>Dikarya</taxon>
        <taxon>Ascomycota</taxon>
        <taxon>Pezizomycotina</taxon>
        <taxon>Eurotiomycetes</taxon>
        <taxon>Chaetothyriomycetidae</taxon>
        <taxon>Chaetothyriales</taxon>
        <taxon>Herpotrichiellaceae</taxon>
        <taxon>Cladophialophora</taxon>
    </lineage>
</organism>
<dbReference type="OrthoDB" id="4147290at2759"/>
<comment type="caution">
    <text evidence="2">The sequence shown here is derived from an EMBL/GenBank/DDBJ whole genome shotgun (WGS) entry which is preliminary data.</text>
</comment>
<dbReference type="VEuPathDB" id="FungiDB:CLCR_09985"/>
<gene>
    <name evidence="2" type="ORF">CLCR_09985</name>
</gene>
<keyword evidence="3" id="KW-1185">Reference proteome</keyword>
<dbReference type="EMBL" id="LGRB01000008">
    <property type="protein sequence ID" value="OCT52792.1"/>
    <property type="molecule type" value="Genomic_DNA"/>
</dbReference>
<feature type="region of interest" description="Disordered" evidence="1">
    <location>
        <begin position="1"/>
        <end position="36"/>
    </location>
</feature>
<evidence type="ECO:0000313" key="2">
    <source>
        <dbReference type="EMBL" id="OCT52792.1"/>
    </source>
</evidence>
<feature type="compositionally biased region" description="Basic and acidic residues" evidence="1">
    <location>
        <begin position="1"/>
        <end position="10"/>
    </location>
</feature>
<name>A0A1C1CW72_9EURO</name>
<dbReference type="Pfam" id="PF11951">
    <property type="entry name" value="Fungal_trans_2"/>
    <property type="match status" value="1"/>
</dbReference>
<dbReference type="VEuPathDB" id="FungiDB:G647_04140"/>
<evidence type="ECO:0000313" key="3">
    <source>
        <dbReference type="Proteomes" id="UP000094526"/>
    </source>
</evidence>
<dbReference type="AlphaFoldDB" id="A0A1C1CW72"/>
<dbReference type="Proteomes" id="UP000094526">
    <property type="component" value="Unassembled WGS sequence"/>
</dbReference>
<accession>A0A1C1CW72</accession>